<dbReference type="AlphaFoldDB" id="A0A182P121"/>
<evidence type="ECO:0000313" key="1">
    <source>
        <dbReference type="EnsemblMetazoa" id="AEPI000603-PA"/>
    </source>
</evidence>
<name>A0A182P121_9DIPT</name>
<keyword evidence="2" id="KW-1185">Reference proteome</keyword>
<dbReference type="Proteomes" id="UP000075885">
    <property type="component" value="Unassembled WGS sequence"/>
</dbReference>
<dbReference type="EnsemblMetazoa" id="AEPI000603-RA">
    <property type="protein sequence ID" value="AEPI000603-PA"/>
    <property type="gene ID" value="AEPI000603"/>
</dbReference>
<accession>A0A182P121</accession>
<proteinExistence type="predicted"/>
<sequence length="86" mass="10267">MFGRKSAGVCFECRICDERPSAARDILYQLYLNLRQALDKMLVTRLGTDHRFNANQTPPDNRTLYRTSIRDRRETLDRHWPGKRRQ</sequence>
<reference evidence="1" key="2">
    <citation type="submission" date="2020-05" db="UniProtKB">
        <authorList>
            <consortium name="EnsemblMetazoa"/>
        </authorList>
    </citation>
    <scope>IDENTIFICATION</scope>
    <source>
        <strain evidence="1">Epiroticus2</strain>
    </source>
</reference>
<dbReference type="VEuPathDB" id="VectorBase:AEPI000603"/>
<organism evidence="1 2">
    <name type="scientific">Anopheles epiroticus</name>
    <dbReference type="NCBI Taxonomy" id="199890"/>
    <lineage>
        <taxon>Eukaryota</taxon>
        <taxon>Metazoa</taxon>
        <taxon>Ecdysozoa</taxon>
        <taxon>Arthropoda</taxon>
        <taxon>Hexapoda</taxon>
        <taxon>Insecta</taxon>
        <taxon>Pterygota</taxon>
        <taxon>Neoptera</taxon>
        <taxon>Endopterygota</taxon>
        <taxon>Diptera</taxon>
        <taxon>Nematocera</taxon>
        <taxon>Culicoidea</taxon>
        <taxon>Culicidae</taxon>
        <taxon>Anophelinae</taxon>
        <taxon>Anopheles</taxon>
    </lineage>
</organism>
<evidence type="ECO:0000313" key="2">
    <source>
        <dbReference type="Proteomes" id="UP000075885"/>
    </source>
</evidence>
<protein>
    <submittedName>
        <fullName evidence="1">Uncharacterized protein</fullName>
    </submittedName>
</protein>
<reference evidence="2" key="1">
    <citation type="submission" date="2013-03" db="EMBL/GenBank/DDBJ databases">
        <title>The Genome Sequence of Anopheles epiroticus epiroticus2.</title>
        <authorList>
            <consortium name="The Broad Institute Genomics Platform"/>
            <person name="Neafsey D.E."/>
            <person name="Howell P."/>
            <person name="Walker B."/>
            <person name="Young S.K."/>
            <person name="Zeng Q."/>
            <person name="Gargeya S."/>
            <person name="Fitzgerald M."/>
            <person name="Haas B."/>
            <person name="Abouelleil A."/>
            <person name="Allen A.W."/>
            <person name="Alvarado L."/>
            <person name="Arachchi H.M."/>
            <person name="Berlin A.M."/>
            <person name="Chapman S.B."/>
            <person name="Gainer-Dewar J."/>
            <person name="Goldberg J."/>
            <person name="Griggs A."/>
            <person name="Gujja S."/>
            <person name="Hansen M."/>
            <person name="Howarth C."/>
            <person name="Imamovic A."/>
            <person name="Ireland A."/>
            <person name="Larimer J."/>
            <person name="McCowan C."/>
            <person name="Murphy C."/>
            <person name="Pearson M."/>
            <person name="Poon T.W."/>
            <person name="Priest M."/>
            <person name="Roberts A."/>
            <person name="Saif S."/>
            <person name="Shea T."/>
            <person name="Sisk P."/>
            <person name="Sykes S."/>
            <person name="Wortman J."/>
            <person name="Nusbaum C."/>
            <person name="Birren B."/>
        </authorList>
    </citation>
    <scope>NUCLEOTIDE SEQUENCE [LARGE SCALE GENOMIC DNA]</scope>
    <source>
        <strain evidence="2">Epiroticus2</strain>
    </source>
</reference>